<dbReference type="AlphaFoldDB" id="A0A0K8RLY6"/>
<keyword evidence="1" id="KW-0732">Signal</keyword>
<organism evidence="2">
    <name type="scientific">Ixodes ricinus</name>
    <name type="common">Common tick</name>
    <name type="synonym">Acarus ricinus</name>
    <dbReference type="NCBI Taxonomy" id="34613"/>
    <lineage>
        <taxon>Eukaryota</taxon>
        <taxon>Metazoa</taxon>
        <taxon>Ecdysozoa</taxon>
        <taxon>Arthropoda</taxon>
        <taxon>Chelicerata</taxon>
        <taxon>Arachnida</taxon>
        <taxon>Acari</taxon>
        <taxon>Parasitiformes</taxon>
        <taxon>Ixodida</taxon>
        <taxon>Ixodoidea</taxon>
        <taxon>Ixodidae</taxon>
        <taxon>Ixodinae</taxon>
        <taxon>Ixodes</taxon>
    </lineage>
</organism>
<name>A0A0K8RLY6_IXORI</name>
<dbReference type="EMBL" id="GADI01001890">
    <property type="protein sequence ID" value="JAA71918.1"/>
    <property type="molecule type" value="mRNA"/>
</dbReference>
<proteinExistence type="evidence at transcript level"/>
<evidence type="ECO:0000313" key="2">
    <source>
        <dbReference type="EMBL" id="JAA71918.1"/>
    </source>
</evidence>
<dbReference type="PANTHER" id="PTHR33332">
    <property type="entry name" value="REVERSE TRANSCRIPTASE DOMAIN-CONTAINING PROTEIN"/>
    <property type="match status" value="1"/>
</dbReference>
<feature type="signal peptide" evidence="1">
    <location>
        <begin position="1"/>
        <end position="19"/>
    </location>
</feature>
<protein>
    <submittedName>
        <fullName evidence="2">Putative jockey ele1 orf2-h 1e-120-j 4</fullName>
    </submittedName>
</protein>
<accession>A0A0K8RLY6</accession>
<sequence length="133" mass="15349">MLYCCESLVFLFFLFKAWNDALISQWCSTWLMEINITKTKSLTFSTKLNVDRHAYAIGENQIENGTSIKYLGVHLSANLSWNLHTEHIISKASKTLGFLKRSLFQANKATKLLAYTSFVRSQLEYASIIWHPH</sequence>
<evidence type="ECO:0000256" key="1">
    <source>
        <dbReference type="SAM" id="SignalP"/>
    </source>
</evidence>
<reference evidence="2" key="1">
    <citation type="submission" date="2012-12" db="EMBL/GenBank/DDBJ databases">
        <title>Identification and characterization of a phenylalanine ammonia-lyase gene family in Isatis indigotica Fort.</title>
        <authorList>
            <person name="Liu Q."/>
            <person name="Chen J."/>
            <person name="Zhou X."/>
            <person name="Di P."/>
            <person name="Xiao Y."/>
            <person name="Xuan H."/>
            <person name="Zhang L."/>
            <person name="Chen W."/>
        </authorList>
    </citation>
    <scope>NUCLEOTIDE SEQUENCE</scope>
    <source>
        <tissue evidence="2">Salivary gland</tissue>
    </source>
</reference>
<feature type="chain" id="PRO_5005518285" evidence="1">
    <location>
        <begin position="20"/>
        <end position="133"/>
    </location>
</feature>